<evidence type="ECO:0000313" key="2">
    <source>
        <dbReference type="Proteomes" id="UP000011083"/>
    </source>
</evidence>
<evidence type="ECO:0000313" key="1">
    <source>
        <dbReference type="EMBL" id="ELR11124.1"/>
    </source>
</evidence>
<organism evidence="1 2">
    <name type="scientific">Acanthamoeba castellanii (strain ATCC 30010 / Neff)</name>
    <dbReference type="NCBI Taxonomy" id="1257118"/>
    <lineage>
        <taxon>Eukaryota</taxon>
        <taxon>Amoebozoa</taxon>
        <taxon>Discosea</taxon>
        <taxon>Longamoebia</taxon>
        <taxon>Centramoebida</taxon>
        <taxon>Acanthamoebidae</taxon>
        <taxon>Acanthamoeba</taxon>
    </lineage>
</organism>
<dbReference type="RefSeq" id="XP_004333137.1">
    <property type="nucleotide sequence ID" value="XM_004333089.1"/>
</dbReference>
<dbReference type="EMBL" id="KB008156">
    <property type="protein sequence ID" value="ELR11124.1"/>
    <property type="molecule type" value="Genomic_DNA"/>
</dbReference>
<proteinExistence type="predicted"/>
<protein>
    <submittedName>
        <fullName evidence="1">Uncharacterized protein</fullName>
    </submittedName>
</protein>
<dbReference type="InterPro" id="IPR005502">
    <property type="entry name" value="Ribosyl_crysJ1"/>
</dbReference>
<sequence>MAVRLAESLRDQGKFDRDDVEHLKIHPRRLLCGAETAYDTGLTFATVFRALKSGKSVEEATQLVAHSAGCNAAHRCPPLAMAAFIADDDLVQTTMSETKITHVHQLAVESAVASSRICRELIQGSTWDNAISKTRELLKSMNASHEVLTALNPANTERCSLDRGGTSEWSAILSVILSFAPDVLRTALYFVENSRDFNSALDPSLTFAGSANYCPVIVGALAGARYGRSAIHEAHFTSNRELSPALLTRLGSVVDSLAAGWSAPAADPAE</sequence>
<name>L8GE66_ACACF</name>
<dbReference type="KEGG" id="acan:ACA1_387230"/>
<dbReference type="GeneID" id="14911615"/>
<dbReference type="Pfam" id="PF03747">
    <property type="entry name" value="ADP_ribosyl_GH"/>
    <property type="match status" value="1"/>
</dbReference>
<dbReference type="VEuPathDB" id="AmoebaDB:ACA1_387230"/>
<reference evidence="1 2" key="1">
    <citation type="journal article" date="2013" name="Genome Biol.">
        <title>Genome of Acanthamoeba castellanii highlights extensive lateral gene transfer and early evolution of tyrosine kinase signaling.</title>
        <authorList>
            <person name="Clarke M."/>
            <person name="Lohan A.J."/>
            <person name="Liu B."/>
            <person name="Lagkouvardos I."/>
            <person name="Roy S."/>
            <person name="Zafar N."/>
            <person name="Bertelli C."/>
            <person name="Schilde C."/>
            <person name="Kianianmomeni A."/>
            <person name="Burglin T.R."/>
            <person name="Frech C."/>
            <person name="Turcotte B."/>
            <person name="Kopec K.O."/>
            <person name="Synnott J.M."/>
            <person name="Choo C."/>
            <person name="Paponov I."/>
            <person name="Finkler A."/>
            <person name="Soon Heng Tan C."/>
            <person name="Hutchins A.P."/>
            <person name="Weinmeier T."/>
            <person name="Rattei T."/>
            <person name="Chu J.S."/>
            <person name="Gimenez G."/>
            <person name="Irimia M."/>
            <person name="Rigden D.J."/>
            <person name="Fitzpatrick D.A."/>
            <person name="Lorenzo-Morales J."/>
            <person name="Bateman A."/>
            <person name="Chiu C.H."/>
            <person name="Tang P."/>
            <person name="Hegemann P."/>
            <person name="Fromm H."/>
            <person name="Raoult D."/>
            <person name="Greub G."/>
            <person name="Miranda-Saavedra D."/>
            <person name="Chen N."/>
            <person name="Nash P."/>
            <person name="Ginger M.L."/>
            <person name="Horn M."/>
            <person name="Schaap P."/>
            <person name="Caler L."/>
            <person name="Loftus B."/>
        </authorList>
    </citation>
    <scope>NUCLEOTIDE SEQUENCE [LARGE SCALE GENOMIC DNA]</scope>
    <source>
        <strain evidence="1 2">Neff</strain>
    </source>
</reference>
<dbReference type="Proteomes" id="UP000011083">
    <property type="component" value="Unassembled WGS sequence"/>
</dbReference>
<gene>
    <name evidence="1" type="ORF">ACA1_387230</name>
</gene>
<dbReference type="OrthoDB" id="10026658at2759"/>
<dbReference type="AlphaFoldDB" id="L8GE66"/>
<keyword evidence="2" id="KW-1185">Reference proteome</keyword>
<accession>L8GE66</accession>
<dbReference type="SUPFAM" id="SSF101478">
    <property type="entry name" value="ADP-ribosylglycohydrolase"/>
    <property type="match status" value="1"/>
</dbReference>
<dbReference type="Gene3D" id="1.10.4080.10">
    <property type="entry name" value="ADP-ribosylation/Crystallin J1"/>
    <property type="match status" value="1"/>
</dbReference>
<dbReference type="InterPro" id="IPR036705">
    <property type="entry name" value="Ribosyl_crysJ1_sf"/>
</dbReference>